<feature type="domain" description="Oxidoreductase molybdopterin-binding" evidence="1">
    <location>
        <begin position="16"/>
        <end position="144"/>
    </location>
</feature>
<comment type="caution">
    <text evidence="2">The sequence shown here is derived from an EMBL/GenBank/DDBJ whole genome shotgun (WGS) entry which is preliminary data.</text>
</comment>
<keyword evidence="3" id="KW-1185">Reference proteome</keyword>
<name>A0A327VWD4_9BACT</name>
<dbReference type="Proteomes" id="UP000249819">
    <property type="component" value="Unassembled WGS sequence"/>
</dbReference>
<dbReference type="InterPro" id="IPR000572">
    <property type="entry name" value="OxRdtase_Mopterin-bd_dom"/>
</dbReference>
<dbReference type="EMBL" id="QLMA01000005">
    <property type="protein sequence ID" value="RAJ80311.1"/>
    <property type="molecule type" value="Genomic_DNA"/>
</dbReference>
<organism evidence="2 3">
    <name type="scientific">Chitinophaga dinghuensis</name>
    <dbReference type="NCBI Taxonomy" id="1539050"/>
    <lineage>
        <taxon>Bacteria</taxon>
        <taxon>Pseudomonadati</taxon>
        <taxon>Bacteroidota</taxon>
        <taxon>Chitinophagia</taxon>
        <taxon>Chitinophagales</taxon>
        <taxon>Chitinophagaceae</taxon>
        <taxon>Chitinophaga</taxon>
    </lineage>
</organism>
<proteinExistence type="predicted"/>
<dbReference type="InterPro" id="IPR036374">
    <property type="entry name" value="OxRdtase_Mopterin-bd_sf"/>
</dbReference>
<evidence type="ECO:0000259" key="1">
    <source>
        <dbReference type="Pfam" id="PF00174"/>
    </source>
</evidence>
<accession>A0A327VWD4</accession>
<gene>
    <name evidence="2" type="ORF">CLV59_105420</name>
</gene>
<dbReference type="AlphaFoldDB" id="A0A327VWD4"/>
<dbReference type="SUPFAM" id="SSF56524">
    <property type="entry name" value="Oxidoreductase molybdopterin-binding domain"/>
    <property type="match status" value="1"/>
</dbReference>
<protein>
    <submittedName>
        <fullName evidence="2">Molybdopterin-dependent oxidoreductase-like protein</fullName>
    </submittedName>
</protein>
<evidence type="ECO:0000313" key="2">
    <source>
        <dbReference type="EMBL" id="RAJ80311.1"/>
    </source>
</evidence>
<dbReference type="Gene3D" id="3.90.420.10">
    <property type="entry name" value="Oxidoreductase, molybdopterin-binding domain"/>
    <property type="match status" value="1"/>
</dbReference>
<reference evidence="2 3" key="1">
    <citation type="submission" date="2018-06" db="EMBL/GenBank/DDBJ databases">
        <title>Genomic Encyclopedia of Archaeal and Bacterial Type Strains, Phase II (KMG-II): from individual species to whole genera.</title>
        <authorList>
            <person name="Goeker M."/>
        </authorList>
    </citation>
    <scope>NUCLEOTIDE SEQUENCE [LARGE SCALE GENOMIC DNA]</scope>
    <source>
        <strain evidence="2 3">DSM 29821</strain>
    </source>
</reference>
<dbReference type="Pfam" id="PF00174">
    <property type="entry name" value="Oxidored_molyb"/>
    <property type="match status" value="1"/>
</dbReference>
<evidence type="ECO:0000313" key="3">
    <source>
        <dbReference type="Proteomes" id="UP000249819"/>
    </source>
</evidence>
<sequence length="153" mass="16612">MSVILLAAGITLRAQTLTVNGLVNKPLQLTAADLSKMPQQTITAADKDGKTHQYSGVPLFEILKAAGVPSGKELHGNNLAKYLLAQASDGYKVVFALPEIDTTFNNRVFLLTTLMDGKPLPAGQGPYRLVVKDEKRPARWIRELTTLTIGEIK</sequence>